<dbReference type="AlphaFoldDB" id="A0A9P3HGX8"/>
<evidence type="ECO:0000313" key="2">
    <source>
        <dbReference type="EMBL" id="GJJ76530.1"/>
    </source>
</evidence>
<dbReference type="OrthoDB" id="2438015at2759"/>
<dbReference type="EMBL" id="BQFW01000012">
    <property type="protein sequence ID" value="GJJ76530.1"/>
    <property type="molecule type" value="Genomic_DNA"/>
</dbReference>
<feature type="compositionally biased region" description="Basic and acidic residues" evidence="1">
    <location>
        <begin position="297"/>
        <end position="306"/>
    </location>
</feature>
<feature type="region of interest" description="Disordered" evidence="1">
    <location>
        <begin position="297"/>
        <end position="316"/>
    </location>
</feature>
<name>A0A9P3HGX8_9FUNG</name>
<sequence length="627" mass="72033">MNMLDFKVFQVDKRTAPEQDSVRPQSPQEDQEQSGSGQSIHPKENLEKATRVVSSIDDAANPSRKISGSKRLDTEDANTDHTSPQLLFPNLKLSPLSLGFDMTPPVGSFSRALEQYKRPVGYGGQFVHKYGRFIQTLTVAQPHSLQYLGPHCRNLRELSVYNWCSPELVFQNGRFPSFLEMPNNNLFQNGRFPSFLGIPNNINWDIFRVSKGQRRMLRVWIGVLKRNPHLRVVRFELNLIPVGGLAKFASALSKLKYLEEIEVFDPNVDRRIEVLLDHCPDVPKLTWSFSGHRDKTSIRRRDDASGRQRKAPIHGRSRIRRPLSEKLTSEELGGSRRPTRIQTLDLRDLPRTISELDLRRVLTRMPLLKCLWVPIRHLTRRRLASAMEGVSGVTSEINCPLLTRLEISFNEHSSNMNFQPMDQLLNVCPQLTSLGLYNMQCEFDPGEHFRRTSLRLHNQILEYEERLPSACLITRGHQLYLTMLFPNLRVLDLGTRPVHLNDFFRMGWHCKDTLVQLTLSLCCDQSDAQAYKRTITSTSGALVSNEVLPESSATQPIRNDDRGVLQTRIFESLLPLARLEKLRLPKGLWNEKTTSFPFVINTEAIIQIRKLRRLTELVVHSVQYPLH</sequence>
<protein>
    <submittedName>
        <fullName evidence="2">Uncharacterized protein</fullName>
    </submittedName>
</protein>
<accession>A0A9P3HGX8</accession>
<feature type="compositionally biased region" description="Basic residues" evidence="1">
    <location>
        <begin position="307"/>
        <end position="316"/>
    </location>
</feature>
<organism evidence="2 3">
    <name type="scientific">Entomortierella parvispora</name>
    <dbReference type="NCBI Taxonomy" id="205924"/>
    <lineage>
        <taxon>Eukaryota</taxon>
        <taxon>Fungi</taxon>
        <taxon>Fungi incertae sedis</taxon>
        <taxon>Mucoromycota</taxon>
        <taxon>Mortierellomycotina</taxon>
        <taxon>Mortierellomycetes</taxon>
        <taxon>Mortierellales</taxon>
        <taxon>Mortierellaceae</taxon>
        <taxon>Entomortierella</taxon>
    </lineage>
</organism>
<reference evidence="2" key="2">
    <citation type="journal article" date="2022" name="Microbiol. Resour. Announc.">
        <title>Whole-Genome Sequence of Entomortierella parvispora E1425, a Mucoromycotan Fungus Associated with Burkholderiaceae-Related Endosymbiotic Bacteria.</title>
        <authorList>
            <person name="Herlambang A."/>
            <person name="Guo Y."/>
            <person name="Takashima Y."/>
            <person name="Narisawa K."/>
            <person name="Ohta H."/>
            <person name="Nishizawa T."/>
        </authorList>
    </citation>
    <scope>NUCLEOTIDE SEQUENCE</scope>
    <source>
        <strain evidence="2">E1425</strain>
    </source>
</reference>
<feature type="compositionally biased region" description="Low complexity" evidence="1">
    <location>
        <begin position="24"/>
        <end position="39"/>
    </location>
</feature>
<reference evidence="2" key="1">
    <citation type="submission" date="2021-11" db="EMBL/GenBank/DDBJ databases">
        <authorList>
            <person name="Herlambang A."/>
            <person name="Guo Y."/>
            <person name="Takashima Y."/>
            <person name="Nishizawa T."/>
        </authorList>
    </citation>
    <scope>NUCLEOTIDE SEQUENCE</scope>
    <source>
        <strain evidence="2">E1425</strain>
    </source>
</reference>
<keyword evidence="3" id="KW-1185">Reference proteome</keyword>
<dbReference type="SUPFAM" id="SSF52047">
    <property type="entry name" value="RNI-like"/>
    <property type="match status" value="1"/>
</dbReference>
<feature type="compositionally biased region" description="Basic and acidic residues" evidence="1">
    <location>
        <begin position="41"/>
        <end position="50"/>
    </location>
</feature>
<evidence type="ECO:0000313" key="3">
    <source>
        <dbReference type="Proteomes" id="UP000827284"/>
    </source>
</evidence>
<dbReference type="Gene3D" id="3.80.10.10">
    <property type="entry name" value="Ribonuclease Inhibitor"/>
    <property type="match status" value="1"/>
</dbReference>
<comment type="caution">
    <text evidence="2">The sequence shown here is derived from an EMBL/GenBank/DDBJ whole genome shotgun (WGS) entry which is preliminary data.</text>
</comment>
<dbReference type="InterPro" id="IPR032675">
    <property type="entry name" value="LRR_dom_sf"/>
</dbReference>
<proteinExistence type="predicted"/>
<gene>
    <name evidence="2" type="ORF">EMPS_08889</name>
</gene>
<feature type="compositionally biased region" description="Basic and acidic residues" evidence="1">
    <location>
        <begin position="10"/>
        <end position="21"/>
    </location>
</feature>
<feature type="region of interest" description="Disordered" evidence="1">
    <location>
        <begin position="1"/>
        <end position="83"/>
    </location>
</feature>
<evidence type="ECO:0000256" key="1">
    <source>
        <dbReference type="SAM" id="MobiDB-lite"/>
    </source>
</evidence>
<dbReference type="Proteomes" id="UP000827284">
    <property type="component" value="Unassembled WGS sequence"/>
</dbReference>